<comment type="subcellular location">
    <subcellularLocation>
        <location evidence="10">Cell membrane</location>
    </subcellularLocation>
    <subcellularLocation>
        <location evidence="1">Endomembrane system</location>
        <topology evidence="1">Multi-pass membrane protein</topology>
    </subcellularLocation>
</comment>
<gene>
    <name evidence="13" type="ORF">H9751_05930</name>
</gene>
<comment type="similarity">
    <text evidence="3 10">Belongs to the glycosyltransferase 39 family.</text>
</comment>
<dbReference type="InterPro" id="IPR032421">
    <property type="entry name" value="PMT_4TMC"/>
</dbReference>
<dbReference type="GO" id="GO:0012505">
    <property type="term" value="C:endomembrane system"/>
    <property type="evidence" value="ECO:0007669"/>
    <property type="project" value="UniProtKB-SubCell"/>
</dbReference>
<keyword evidence="10" id="KW-1003">Cell membrane</keyword>
<name>A0A9D2QCG4_9CORY</name>
<dbReference type="AlphaFoldDB" id="A0A9D2QCG4"/>
<evidence type="ECO:0000256" key="2">
    <source>
        <dbReference type="ARBA" id="ARBA00004922"/>
    </source>
</evidence>
<dbReference type="InterPro" id="IPR003342">
    <property type="entry name" value="ArnT-like_N"/>
</dbReference>
<feature type="transmembrane region" description="Helical" evidence="10">
    <location>
        <begin position="83"/>
        <end position="104"/>
    </location>
</feature>
<evidence type="ECO:0000256" key="9">
    <source>
        <dbReference type="ARBA" id="ARBA00093617"/>
    </source>
</evidence>
<reference evidence="13" key="2">
    <citation type="submission" date="2021-04" db="EMBL/GenBank/DDBJ databases">
        <authorList>
            <person name="Gilroy R."/>
        </authorList>
    </citation>
    <scope>NUCLEOTIDE SEQUENCE</scope>
    <source>
        <strain evidence="13">ChiHjej13B12-4958</strain>
    </source>
</reference>
<feature type="transmembrane region" description="Helical" evidence="10">
    <location>
        <begin position="242"/>
        <end position="262"/>
    </location>
</feature>
<feature type="domain" description="Protein O-mannosyl-transferase C-terminal four TM" evidence="12">
    <location>
        <begin position="292"/>
        <end position="493"/>
    </location>
</feature>
<reference evidence="13" key="1">
    <citation type="journal article" date="2021" name="PeerJ">
        <title>Extensive microbial diversity within the chicken gut microbiome revealed by metagenomics and culture.</title>
        <authorList>
            <person name="Gilroy R."/>
            <person name="Ravi A."/>
            <person name="Getino M."/>
            <person name="Pursley I."/>
            <person name="Horton D.L."/>
            <person name="Alikhan N.F."/>
            <person name="Baker D."/>
            <person name="Gharbi K."/>
            <person name="Hall N."/>
            <person name="Watson M."/>
            <person name="Adriaenssens E.M."/>
            <person name="Foster-Nyarko E."/>
            <person name="Jarju S."/>
            <person name="Secka A."/>
            <person name="Antonio M."/>
            <person name="Oren A."/>
            <person name="Chaudhuri R.R."/>
            <person name="La Ragione R."/>
            <person name="Hildebrand F."/>
            <person name="Pallen M.J."/>
        </authorList>
    </citation>
    <scope>NUCLEOTIDE SEQUENCE</scope>
    <source>
        <strain evidence="13">ChiHjej13B12-4958</strain>
    </source>
</reference>
<keyword evidence="4 10" id="KW-0328">Glycosyltransferase</keyword>
<evidence type="ECO:0000256" key="7">
    <source>
        <dbReference type="ARBA" id="ARBA00022989"/>
    </source>
</evidence>
<evidence type="ECO:0000259" key="12">
    <source>
        <dbReference type="Pfam" id="PF16192"/>
    </source>
</evidence>
<protein>
    <recommendedName>
        <fullName evidence="9 10">Polyprenol-phosphate-mannose--protein mannosyltransferase</fullName>
        <ecNumber evidence="10">2.4.1.-</ecNumber>
    </recommendedName>
</protein>
<keyword evidence="7 10" id="KW-1133">Transmembrane helix</keyword>
<proteinExistence type="inferred from homology"/>
<feature type="transmembrane region" description="Helical" evidence="10">
    <location>
        <begin position="111"/>
        <end position="129"/>
    </location>
</feature>
<feature type="transmembrane region" description="Helical" evidence="10">
    <location>
        <begin position="376"/>
        <end position="395"/>
    </location>
</feature>
<feature type="transmembrane region" description="Helical" evidence="10">
    <location>
        <begin position="205"/>
        <end position="221"/>
    </location>
</feature>
<sequence length="494" mass="55526">MLGILGALGLLTRLWGLSHPTDRGVPVFDEKHYVPQSWQVLRGTDNLLIGGIEDNPGFGLVVHPPLAKHLEAIGIAVFGNNPWGWRIVTALLAVGVILLIAACARRLSNSDWIGFAAGIIALCDGILFVTGRSAMLDHMQVFFILLAVYLLLHDHRQMEDRFILVAAEHRIGDFPLGPRLGFRWWRFAAGVALGCALAVKWSGLYYMAFIGLTIVGVDWWRRRRFGVQRPFRGTLVHDCLPAFASVVLVPVGVYLLSFRSWFASETGVFRHELESGNERIADWGLGFLPESVQNFIYYHVSVLGFHSELTNSNDHVHPWESKPWDWLASTRALLYHSTTGDDGSKEVVLLVGTPVIWFLTVPVLLWGLWRMLRHREMVWLVPVLGYLAGFLPWLINTDRQMYLFYATALAPFLIIGIALVLGQVSDLAIRRDARAPDSQVSPVKAMVLGRTGQLVVVIYLVLVVAMFLFFLPVFTGIPLSPTQWSWRMWLPGWT</sequence>
<accession>A0A9D2QCG4</accession>
<evidence type="ECO:0000256" key="3">
    <source>
        <dbReference type="ARBA" id="ARBA00007222"/>
    </source>
</evidence>
<feature type="transmembrane region" description="Helical" evidence="10">
    <location>
        <begin position="347"/>
        <end position="369"/>
    </location>
</feature>
<dbReference type="EMBL" id="DWVP01000014">
    <property type="protein sequence ID" value="HJC85070.1"/>
    <property type="molecule type" value="Genomic_DNA"/>
</dbReference>
<evidence type="ECO:0000256" key="4">
    <source>
        <dbReference type="ARBA" id="ARBA00022676"/>
    </source>
</evidence>
<keyword evidence="5 10" id="KW-0808">Transferase</keyword>
<evidence type="ECO:0000256" key="8">
    <source>
        <dbReference type="ARBA" id="ARBA00023136"/>
    </source>
</evidence>
<dbReference type="Pfam" id="PF16192">
    <property type="entry name" value="PMT_4TMC"/>
    <property type="match status" value="1"/>
</dbReference>
<feature type="transmembrane region" description="Helical" evidence="10">
    <location>
        <begin position="454"/>
        <end position="479"/>
    </location>
</feature>
<feature type="domain" description="ArnT-like N-terminal" evidence="11">
    <location>
        <begin position="71"/>
        <end position="258"/>
    </location>
</feature>
<dbReference type="Proteomes" id="UP000823858">
    <property type="component" value="Unassembled WGS sequence"/>
</dbReference>
<comment type="caution">
    <text evidence="13">The sequence shown here is derived from an EMBL/GenBank/DDBJ whole genome shotgun (WGS) entry which is preliminary data.</text>
</comment>
<dbReference type="EC" id="2.4.1.-" evidence="10"/>
<dbReference type="PANTHER" id="PTHR10050:SF46">
    <property type="entry name" value="PROTEIN O-MANNOSYL-TRANSFERASE 2"/>
    <property type="match status" value="1"/>
</dbReference>
<evidence type="ECO:0000313" key="13">
    <source>
        <dbReference type="EMBL" id="HJC85070.1"/>
    </source>
</evidence>
<feature type="transmembrane region" description="Helical" evidence="10">
    <location>
        <begin position="401"/>
        <end position="421"/>
    </location>
</feature>
<keyword evidence="6 10" id="KW-0812">Transmembrane</keyword>
<dbReference type="Pfam" id="PF02366">
    <property type="entry name" value="PMT"/>
    <property type="match status" value="1"/>
</dbReference>
<dbReference type="InterPro" id="IPR027005">
    <property type="entry name" value="PMT-like"/>
</dbReference>
<comment type="function">
    <text evidence="10">Protein O-mannosyltransferase that catalyzes the transfer of a single mannose residue from a polyprenol phospho-mannosyl lipidic donor to the hydroxyl group of selected serine and threonine residues in acceptor proteins.</text>
</comment>
<evidence type="ECO:0000256" key="6">
    <source>
        <dbReference type="ARBA" id="ARBA00022692"/>
    </source>
</evidence>
<organism evidence="13 14">
    <name type="scientific">Candidatus Corynebacterium faecigallinarum</name>
    <dbReference type="NCBI Taxonomy" id="2838528"/>
    <lineage>
        <taxon>Bacteria</taxon>
        <taxon>Bacillati</taxon>
        <taxon>Actinomycetota</taxon>
        <taxon>Actinomycetes</taxon>
        <taxon>Mycobacteriales</taxon>
        <taxon>Corynebacteriaceae</taxon>
        <taxon>Corynebacterium</taxon>
    </lineage>
</organism>
<evidence type="ECO:0000313" key="14">
    <source>
        <dbReference type="Proteomes" id="UP000823858"/>
    </source>
</evidence>
<evidence type="ECO:0000259" key="11">
    <source>
        <dbReference type="Pfam" id="PF02366"/>
    </source>
</evidence>
<keyword evidence="8 10" id="KW-0472">Membrane</keyword>
<dbReference type="GO" id="GO:0005886">
    <property type="term" value="C:plasma membrane"/>
    <property type="evidence" value="ECO:0007669"/>
    <property type="project" value="UniProtKB-SubCell"/>
</dbReference>
<comment type="pathway">
    <text evidence="2 10">Protein modification; protein glycosylation.</text>
</comment>
<evidence type="ECO:0000256" key="1">
    <source>
        <dbReference type="ARBA" id="ARBA00004127"/>
    </source>
</evidence>
<evidence type="ECO:0000256" key="10">
    <source>
        <dbReference type="RuleBase" id="RU367007"/>
    </source>
</evidence>
<dbReference type="PANTHER" id="PTHR10050">
    <property type="entry name" value="DOLICHYL-PHOSPHATE-MANNOSE--PROTEIN MANNOSYLTRANSFERASE"/>
    <property type="match status" value="1"/>
</dbReference>
<evidence type="ECO:0000256" key="5">
    <source>
        <dbReference type="ARBA" id="ARBA00022679"/>
    </source>
</evidence>
<dbReference type="GO" id="GO:0004169">
    <property type="term" value="F:dolichyl-phosphate-mannose-protein mannosyltransferase activity"/>
    <property type="evidence" value="ECO:0007669"/>
    <property type="project" value="UniProtKB-UniRule"/>
</dbReference>